<proteinExistence type="predicted"/>
<dbReference type="EMBL" id="JAWZYT010002693">
    <property type="protein sequence ID" value="KAK4302669.1"/>
    <property type="molecule type" value="Genomic_DNA"/>
</dbReference>
<gene>
    <name evidence="1" type="ORF">Pmani_025248</name>
</gene>
<organism evidence="1 2">
    <name type="scientific">Petrolisthes manimaculis</name>
    <dbReference type="NCBI Taxonomy" id="1843537"/>
    <lineage>
        <taxon>Eukaryota</taxon>
        <taxon>Metazoa</taxon>
        <taxon>Ecdysozoa</taxon>
        <taxon>Arthropoda</taxon>
        <taxon>Crustacea</taxon>
        <taxon>Multicrustacea</taxon>
        <taxon>Malacostraca</taxon>
        <taxon>Eumalacostraca</taxon>
        <taxon>Eucarida</taxon>
        <taxon>Decapoda</taxon>
        <taxon>Pleocyemata</taxon>
        <taxon>Anomura</taxon>
        <taxon>Galatheoidea</taxon>
        <taxon>Porcellanidae</taxon>
        <taxon>Petrolisthes</taxon>
    </lineage>
</organism>
<name>A0AAE1P845_9EUCA</name>
<evidence type="ECO:0000313" key="2">
    <source>
        <dbReference type="Proteomes" id="UP001292094"/>
    </source>
</evidence>
<comment type="caution">
    <text evidence="1">The sequence shown here is derived from an EMBL/GenBank/DDBJ whole genome shotgun (WGS) entry which is preliminary data.</text>
</comment>
<accession>A0AAE1P845</accession>
<sequence length="108" mass="12356">MTVVPTRAVPRRVANRMVPSWWSTAKNVCWSARDCEANECCARPMLSSKAYCMPLRTRVYFSDCPCEFDLTCASLSNKAKAQCVDLRTLEIDYRRVFAMNMPPANENH</sequence>
<reference evidence="1" key="1">
    <citation type="submission" date="2023-11" db="EMBL/GenBank/DDBJ databases">
        <title>Genome assemblies of two species of porcelain crab, Petrolisthes cinctipes and Petrolisthes manimaculis (Anomura: Porcellanidae).</title>
        <authorList>
            <person name="Angst P."/>
        </authorList>
    </citation>
    <scope>NUCLEOTIDE SEQUENCE</scope>
    <source>
        <strain evidence="1">PB745_02</strain>
        <tissue evidence="1">Gill</tissue>
    </source>
</reference>
<dbReference type="Proteomes" id="UP001292094">
    <property type="component" value="Unassembled WGS sequence"/>
</dbReference>
<evidence type="ECO:0000313" key="1">
    <source>
        <dbReference type="EMBL" id="KAK4302669.1"/>
    </source>
</evidence>
<protein>
    <submittedName>
        <fullName evidence="1">Uncharacterized protein</fullName>
    </submittedName>
</protein>
<dbReference type="AlphaFoldDB" id="A0AAE1P845"/>
<keyword evidence="2" id="KW-1185">Reference proteome</keyword>